<evidence type="ECO:0000313" key="4">
    <source>
        <dbReference type="WBParaSite" id="GPUH_0002689801-mRNA-1"/>
    </source>
</evidence>
<evidence type="ECO:0000313" key="3">
    <source>
        <dbReference type="Proteomes" id="UP000271098"/>
    </source>
</evidence>
<evidence type="ECO:0000259" key="1">
    <source>
        <dbReference type="PROSITE" id="PS50833"/>
    </source>
</evidence>
<dbReference type="OrthoDB" id="10253204at2759"/>
<reference evidence="2 3" key="2">
    <citation type="submission" date="2018-11" db="EMBL/GenBank/DDBJ databases">
        <authorList>
            <consortium name="Pathogen Informatics"/>
        </authorList>
    </citation>
    <scope>NUCLEOTIDE SEQUENCE [LARGE SCALE GENOMIC DNA]</scope>
</reference>
<dbReference type="AlphaFoldDB" id="A0A183F0X7"/>
<dbReference type="InterPro" id="IPR044281">
    <property type="entry name" value="IMP4/RPF1"/>
</dbReference>
<dbReference type="Gene3D" id="3.40.50.10480">
    <property type="entry name" value="Probable brix-domain ribosomal biogenesis protein"/>
    <property type="match status" value="1"/>
</dbReference>
<dbReference type="GO" id="GO:0030687">
    <property type="term" value="C:preribosome, large subunit precursor"/>
    <property type="evidence" value="ECO:0007669"/>
    <property type="project" value="TreeGrafter"/>
</dbReference>
<name>A0A183F0X7_9BILA</name>
<sequence length="140" mass="16035">MSAYFVDEIPPKVLITTSPAAKVNTFKFCYELQKCIPNAGVYTRKGVPLKKVVKQAKASGYTDLIVVHEDRKIPSNFLFLDYFTFVCSHNMECISLWLTVAEIEQHSLFQNLRPGLPVTGVIVDHFCHIFCFFNVKNTRR</sequence>
<dbReference type="GO" id="GO:0005730">
    <property type="term" value="C:nucleolus"/>
    <property type="evidence" value="ECO:0007669"/>
    <property type="project" value="TreeGrafter"/>
</dbReference>
<dbReference type="InterPro" id="IPR007109">
    <property type="entry name" value="Brix"/>
</dbReference>
<accession>A0A183F0X7</accession>
<dbReference type="PANTHER" id="PTHR22734:SF3">
    <property type="entry name" value="RIBOSOME PRODUCTION FACTOR 1"/>
    <property type="match status" value="1"/>
</dbReference>
<keyword evidence="3" id="KW-1185">Reference proteome</keyword>
<dbReference type="GO" id="GO:0000460">
    <property type="term" value="P:maturation of 5.8S rRNA"/>
    <property type="evidence" value="ECO:0007669"/>
    <property type="project" value="TreeGrafter"/>
</dbReference>
<dbReference type="WBParaSite" id="GPUH_0002689801-mRNA-1">
    <property type="protein sequence ID" value="GPUH_0002689801-mRNA-1"/>
    <property type="gene ID" value="GPUH_0002689801"/>
</dbReference>
<evidence type="ECO:0000313" key="2">
    <source>
        <dbReference type="EMBL" id="VDN49599.1"/>
    </source>
</evidence>
<dbReference type="SUPFAM" id="SSF52954">
    <property type="entry name" value="Class II aaRS ABD-related"/>
    <property type="match status" value="1"/>
</dbReference>
<gene>
    <name evidence="2" type="ORF">GPUH_LOCUS26868</name>
</gene>
<dbReference type="EMBL" id="UYRT01115166">
    <property type="protein sequence ID" value="VDN49599.1"/>
    <property type="molecule type" value="Genomic_DNA"/>
</dbReference>
<reference evidence="4" key="1">
    <citation type="submission" date="2016-06" db="UniProtKB">
        <authorList>
            <consortium name="WormBaseParasite"/>
        </authorList>
    </citation>
    <scope>IDENTIFICATION</scope>
</reference>
<proteinExistence type="predicted"/>
<dbReference type="GO" id="GO:0000470">
    <property type="term" value="P:maturation of LSU-rRNA"/>
    <property type="evidence" value="ECO:0007669"/>
    <property type="project" value="TreeGrafter"/>
</dbReference>
<dbReference type="Proteomes" id="UP000271098">
    <property type="component" value="Unassembled WGS sequence"/>
</dbReference>
<dbReference type="PANTHER" id="PTHR22734">
    <property type="entry name" value="U3 SMALL NUCLEOLAR RIBONUCLEOPROTEIN PROTEIN IMP4"/>
    <property type="match status" value="1"/>
</dbReference>
<dbReference type="GO" id="GO:0042134">
    <property type="term" value="F:rRNA primary transcript binding"/>
    <property type="evidence" value="ECO:0007669"/>
    <property type="project" value="InterPro"/>
</dbReference>
<organism evidence="4">
    <name type="scientific">Gongylonema pulchrum</name>
    <dbReference type="NCBI Taxonomy" id="637853"/>
    <lineage>
        <taxon>Eukaryota</taxon>
        <taxon>Metazoa</taxon>
        <taxon>Ecdysozoa</taxon>
        <taxon>Nematoda</taxon>
        <taxon>Chromadorea</taxon>
        <taxon>Rhabditida</taxon>
        <taxon>Spirurina</taxon>
        <taxon>Spiruromorpha</taxon>
        <taxon>Spiruroidea</taxon>
        <taxon>Gongylonematidae</taxon>
        <taxon>Gongylonema</taxon>
    </lineage>
</organism>
<feature type="domain" description="Brix" evidence="1">
    <location>
        <begin position="11"/>
        <end position="140"/>
    </location>
</feature>
<dbReference type="PROSITE" id="PS50833">
    <property type="entry name" value="BRIX"/>
    <property type="match status" value="1"/>
</dbReference>
<protein>
    <submittedName>
        <fullName evidence="4">Brix domain-containing protein</fullName>
    </submittedName>
</protein>